<dbReference type="InterPro" id="IPR029039">
    <property type="entry name" value="Flavoprotein-like_sf"/>
</dbReference>
<protein>
    <submittedName>
        <fullName evidence="2">Flavodoxin domain-containing protein</fullName>
    </submittedName>
</protein>
<dbReference type="PROSITE" id="PS50902">
    <property type="entry name" value="FLAVODOXIN_LIKE"/>
    <property type="match status" value="1"/>
</dbReference>
<sequence length="158" mass="17058">MTTLVVASTRHGSTREIAERICTTLREAKGVNAIVEDVSAASKILDSVDAVIVVAPVYRNAWHKPATAFVTAHQAELDKKSLFLAASGGSPELDAGIRAKLDTLGARDVTYLRGAVFEEKLGFLEKLQIKVAGGQYGDFRNWHAVEEWAKHVGTRGAV</sequence>
<dbReference type="InterPro" id="IPR052200">
    <property type="entry name" value="Protoporphyrinogen_IX_DH"/>
</dbReference>
<dbReference type="PANTHER" id="PTHR38030:SF2">
    <property type="entry name" value="PROTOPORPHYRINOGEN IX DEHYDROGENASE [QUINONE]"/>
    <property type="match status" value="1"/>
</dbReference>
<reference evidence="2 3" key="1">
    <citation type="submission" date="2023-04" db="EMBL/GenBank/DDBJ databases">
        <title>Funneling lignin-derived compounds into biodiesel using alkali-halophilic Citricoccus sp. P2.</title>
        <authorList>
            <person name="Luo C.-B."/>
        </authorList>
    </citation>
    <scope>NUCLEOTIDE SEQUENCE [LARGE SCALE GENOMIC DNA]</scope>
    <source>
        <strain evidence="2 3">P2</strain>
    </source>
</reference>
<dbReference type="RefSeq" id="WP_278157235.1">
    <property type="nucleotide sequence ID" value="NZ_CP121252.1"/>
</dbReference>
<organism evidence="2 3">
    <name type="scientific">Citricoccus muralis</name>
    <dbReference type="NCBI Taxonomy" id="169134"/>
    <lineage>
        <taxon>Bacteria</taxon>
        <taxon>Bacillati</taxon>
        <taxon>Actinomycetota</taxon>
        <taxon>Actinomycetes</taxon>
        <taxon>Micrococcales</taxon>
        <taxon>Micrococcaceae</taxon>
        <taxon>Citricoccus</taxon>
    </lineage>
</organism>
<dbReference type="SUPFAM" id="SSF52218">
    <property type="entry name" value="Flavoproteins"/>
    <property type="match status" value="1"/>
</dbReference>
<dbReference type="EMBL" id="CP121252">
    <property type="protein sequence ID" value="WFP16069.1"/>
    <property type="molecule type" value="Genomic_DNA"/>
</dbReference>
<feature type="domain" description="Flavodoxin-like" evidence="1">
    <location>
        <begin position="3"/>
        <end position="158"/>
    </location>
</feature>
<name>A0ABY8H4K1_9MICC</name>
<keyword evidence="3" id="KW-1185">Reference proteome</keyword>
<dbReference type="PANTHER" id="PTHR38030">
    <property type="entry name" value="PROTOPORPHYRINOGEN IX DEHYDROGENASE [MENAQUINONE]"/>
    <property type="match status" value="1"/>
</dbReference>
<dbReference type="Proteomes" id="UP001219037">
    <property type="component" value="Chromosome"/>
</dbReference>
<evidence type="ECO:0000259" key="1">
    <source>
        <dbReference type="PROSITE" id="PS50902"/>
    </source>
</evidence>
<evidence type="ECO:0000313" key="2">
    <source>
        <dbReference type="EMBL" id="WFP16069.1"/>
    </source>
</evidence>
<dbReference type="Pfam" id="PF12724">
    <property type="entry name" value="Flavodoxin_5"/>
    <property type="match status" value="1"/>
</dbReference>
<dbReference type="InterPro" id="IPR026816">
    <property type="entry name" value="Flavodoxin_dom"/>
</dbReference>
<accession>A0ABY8H4K1</accession>
<dbReference type="InterPro" id="IPR008254">
    <property type="entry name" value="Flavodoxin/NO_synth"/>
</dbReference>
<evidence type="ECO:0000313" key="3">
    <source>
        <dbReference type="Proteomes" id="UP001219037"/>
    </source>
</evidence>
<proteinExistence type="predicted"/>
<dbReference type="Gene3D" id="3.40.50.360">
    <property type="match status" value="1"/>
</dbReference>
<gene>
    <name evidence="2" type="ORF">P8192_11820</name>
</gene>